<comment type="similarity">
    <text evidence="1 6">Belongs to the sigma-70 factor family. ECF subfamily.</text>
</comment>
<dbReference type="GO" id="GO:0003677">
    <property type="term" value="F:DNA binding"/>
    <property type="evidence" value="ECO:0007669"/>
    <property type="project" value="UniProtKB-KW"/>
</dbReference>
<protein>
    <recommendedName>
        <fullName evidence="6">RNA polymerase sigma factor</fullName>
    </recommendedName>
</protein>
<dbReference type="InterPro" id="IPR013325">
    <property type="entry name" value="RNA_pol_sigma_r2"/>
</dbReference>
<feature type="compositionally biased region" description="Low complexity" evidence="7">
    <location>
        <begin position="359"/>
        <end position="369"/>
    </location>
</feature>
<evidence type="ECO:0000256" key="6">
    <source>
        <dbReference type="RuleBase" id="RU000716"/>
    </source>
</evidence>
<evidence type="ECO:0000256" key="1">
    <source>
        <dbReference type="ARBA" id="ARBA00010641"/>
    </source>
</evidence>
<dbReference type="Gene3D" id="1.10.10.10">
    <property type="entry name" value="Winged helix-like DNA-binding domain superfamily/Winged helix DNA-binding domain"/>
    <property type="match status" value="1"/>
</dbReference>
<keyword evidence="11" id="KW-1185">Reference proteome</keyword>
<evidence type="ECO:0000256" key="5">
    <source>
        <dbReference type="ARBA" id="ARBA00023163"/>
    </source>
</evidence>
<dbReference type="GO" id="GO:0006950">
    <property type="term" value="P:response to stress"/>
    <property type="evidence" value="ECO:0007669"/>
    <property type="project" value="UniProtKB-ARBA"/>
</dbReference>
<evidence type="ECO:0000256" key="3">
    <source>
        <dbReference type="ARBA" id="ARBA00023082"/>
    </source>
</evidence>
<feature type="region of interest" description="Disordered" evidence="7">
    <location>
        <begin position="320"/>
        <end position="487"/>
    </location>
</feature>
<feature type="domain" description="RNA polymerase sigma-70 region 2" evidence="8">
    <location>
        <begin position="45"/>
        <end position="110"/>
    </location>
</feature>
<evidence type="ECO:0000259" key="9">
    <source>
        <dbReference type="Pfam" id="PF08281"/>
    </source>
</evidence>
<evidence type="ECO:0000256" key="2">
    <source>
        <dbReference type="ARBA" id="ARBA00023015"/>
    </source>
</evidence>
<evidence type="ECO:0000256" key="7">
    <source>
        <dbReference type="SAM" id="MobiDB-lite"/>
    </source>
</evidence>
<dbReference type="InterPro" id="IPR014284">
    <property type="entry name" value="RNA_pol_sigma-70_dom"/>
</dbReference>
<keyword evidence="4 6" id="KW-0238">DNA-binding</keyword>
<dbReference type="Pfam" id="PF04542">
    <property type="entry name" value="Sigma70_r2"/>
    <property type="match status" value="1"/>
</dbReference>
<dbReference type="SUPFAM" id="SSF88946">
    <property type="entry name" value="Sigma2 domain of RNA polymerase sigma factors"/>
    <property type="match status" value="1"/>
</dbReference>
<dbReference type="EMBL" id="JAPDDP010000056">
    <property type="protein sequence ID" value="MDA0183606.1"/>
    <property type="molecule type" value="Genomic_DNA"/>
</dbReference>
<feature type="compositionally biased region" description="Basic and acidic residues" evidence="7">
    <location>
        <begin position="371"/>
        <end position="384"/>
    </location>
</feature>
<comment type="caution">
    <text evidence="10">The sequence shown here is derived from an EMBL/GenBank/DDBJ whole genome shotgun (WGS) entry which is preliminary data.</text>
</comment>
<dbReference type="AlphaFoldDB" id="A0A9X3SBG8"/>
<feature type="compositionally biased region" description="Low complexity" evidence="7">
    <location>
        <begin position="335"/>
        <end position="349"/>
    </location>
</feature>
<accession>A0A9X3SBG8</accession>
<evidence type="ECO:0000256" key="4">
    <source>
        <dbReference type="ARBA" id="ARBA00023125"/>
    </source>
</evidence>
<dbReference type="InterPro" id="IPR007627">
    <property type="entry name" value="RNA_pol_sigma70_r2"/>
</dbReference>
<dbReference type="PROSITE" id="PS01063">
    <property type="entry name" value="SIGMA70_ECF"/>
    <property type="match status" value="1"/>
</dbReference>
<dbReference type="NCBIfam" id="TIGR02937">
    <property type="entry name" value="sigma70-ECF"/>
    <property type="match status" value="1"/>
</dbReference>
<dbReference type="InterPro" id="IPR000838">
    <property type="entry name" value="RNA_pol_sigma70_ECF_CS"/>
</dbReference>
<name>A0A9X3SBG8_9ACTN</name>
<dbReference type="InterPro" id="IPR013249">
    <property type="entry name" value="RNA_pol_sigma70_r4_t2"/>
</dbReference>
<dbReference type="GO" id="GO:0006352">
    <property type="term" value="P:DNA-templated transcription initiation"/>
    <property type="evidence" value="ECO:0007669"/>
    <property type="project" value="InterPro"/>
</dbReference>
<keyword evidence="3 6" id="KW-0731">Sigma factor</keyword>
<dbReference type="InterPro" id="IPR013324">
    <property type="entry name" value="RNA_pol_sigma_r3/r4-like"/>
</dbReference>
<keyword evidence="2 6" id="KW-0805">Transcription regulation</keyword>
<dbReference type="Pfam" id="PF08281">
    <property type="entry name" value="Sigma70_r4_2"/>
    <property type="match status" value="1"/>
</dbReference>
<keyword evidence="5 6" id="KW-0804">Transcription</keyword>
<evidence type="ECO:0000313" key="10">
    <source>
        <dbReference type="EMBL" id="MDA0183606.1"/>
    </source>
</evidence>
<feature type="compositionally biased region" description="Low complexity" evidence="7">
    <location>
        <begin position="448"/>
        <end position="467"/>
    </location>
</feature>
<dbReference type="CDD" id="cd06171">
    <property type="entry name" value="Sigma70_r4"/>
    <property type="match status" value="1"/>
</dbReference>
<dbReference type="InterPro" id="IPR036388">
    <property type="entry name" value="WH-like_DNA-bd_sf"/>
</dbReference>
<evidence type="ECO:0000313" key="11">
    <source>
        <dbReference type="Proteomes" id="UP001147653"/>
    </source>
</evidence>
<dbReference type="InterPro" id="IPR039425">
    <property type="entry name" value="RNA_pol_sigma-70-like"/>
</dbReference>
<reference evidence="10" key="1">
    <citation type="submission" date="2022-10" db="EMBL/GenBank/DDBJ databases">
        <title>The WGS of Solirubrobacter phytolaccae KCTC 29190.</title>
        <authorList>
            <person name="Jiang Z."/>
        </authorList>
    </citation>
    <scope>NUCLEOTIDE SEQUENCE</scope>
    <source>
        <strain evidence="10">KCTC 29190</strain>
    </source>
</reference>
<proteinExistence type="inferred from homology"/>
<dbReference type="PANTHER" id="PTHR43133">
    <property type="entry name" value="RNA POLYMERASE ECF-TYPE SIGMA FACTO"/>
    <property type="match status" value="1"/>
</dbReference>
<feature type="compositionally biased region" description="Pro residues" evidence="7">
    <location>
        <begin position="424"/>
        <end position="447"/>
    </location>
</feature>
<organism evidence="10 11">
    <name type="scientific">Solirubrobacter phytolaccae</name>
    <dbReference type="NCBI Taxonomy" id="1404360"/>
    <lineage>
        <taxon>Bacteria</taxon>
        <taxon>Bacillati</taxon>
        <taxon>Actinomycetota</taxon>
        <taxon>Thermoleophilia</taxon>
        <taxon>Solirubrobacterales</taxon>
        <taxon>Solirubrobacteraceae</taxon>
        <taxon>Solirubrobacter</taxon>
    </lineage>
</organism>
<feature type="domain" description="RNA polymerase sigma factor 70 region 4 type 2" evidence="9">
    <location>
        <begin position="147"/>
        <end position="189"/>
    </location>
</feature>
<dbReference type="PANTHER" id="PTHR43133:SF8">
    <property type="entry name" value="RNA POLYMERASE SIGMA FACTOR HI_1459-RELATED"/>
    <property type="match status" value="1"/>
</dbReference>
<evidence type="ECO:0000259" key="8">
    <source>
        <dbReference type="Pfam" id="PF04542"/>
    </source>
</evidence>
<dbReference type="SUPFAM" id="SSF88659">
    <property type="entry name" value="Sigma3 and sigma4 domains of RNA polymerase sigma factors"/>
    <property type="match status" value="1"/>
</dbReference>
<dbReference type="Proteomes" id="UP001147653">
    <property type="component" value="Unassembled WGS sequence"/>
</dbReference>
<dbReference type="Gene3D" id="1.10.1740.10">
    <property type="match status" value="1"/>
</dbReference>
<gene>
    <name evidence="10" type="ORF">OJ997_25075</name>
</gene>
<sequence length="487" mass="50553">MEASAVHAPALSRLPLGGSLLRLRSDEQLLALFRGGHDEAFRVLHDRYRQRLFAYVRQMLSASSRQDAEDVLQDVFVRAYGSLRNDNREMNVRAWLYRVAHNRCIDHLRRPIPPAAEVFEMSRKPLHDPVEEAQRRDDLRQLVLDVSNLPEQQRSALLMREIDGMTYADLAVALDVTVPAVKSLLVRARVGLVEAAEARDADCAEIQADLMRSYDRGVKASGRARKHMKSCDACREYRGALRGMKRSFAALTPIGFAPFALAAKVIGVGGSAGGAAAGGAAAGGGVAGVTACKVAAVVCTAAIATGGAVEVQHKIDARNPAPAPVEKAQSHTRTAAPPAVKAPVVVPAKSHPQPITTNPAPAAGAGAAATETKREKQEAADKGKSLSATIAKPGDTTKAVPTDDAGTAPVVDPQVDTGGARAPDAPPVATPTPIETPPAAVPTPPATATPAPADSAQQPPVATPPATEGGTVAPPVNGGVTAPPAGG</sequence>
<dbReference type="GO" id="GO:0016987">
    <property type="term" value="F:sigma factor activity"/>
    <property type="evidence" value="ECO:0007669"/>
    <property type="project" value="UniProtKB-KW"/>
</dbReference>